<dbReference type="Gene3D" id="2.60.120.1140">
    <property type="entry name" value="Protein of unknown function DUF192"/>
    <property type="match status" value="1"/>
</dbReference>
<dbReference type="Proteomes" id="UP000298200">
    <property type="component" value="Unassembled WGS sequence"/>
</dbReference>
<dbReference type="Pfam" id="PF02643">
    <property type="entry name" value="DUF192"/>
    <property type="match status" value="1"/>
</dbReference>
<evidence type="ECO:0000313" key="1">
    <source>
        <dbReference type="EMBL" id="TGL25578.1"/>
    </source>
</evidence>
<reference evidence="2" key="1">
    <citation type="journal article" date="2019" name="PLoS Negl. Trop. Dis.">
        <title>Revisiting the worldwide diversity of Leptospira species in the environment.</title>
        <authorList>
            <person name="Vincent A.T."/>
            <person name="Schiettekatte O."/>
            <person name="Bourhy P."/>
            <person name="Veyrier F.J."/>
            <person name="Picardeau M."/>
        </authorList>
    </citation>
    <scope>NUCLEOTIDE SEQUENCE [LARGE SCALE GENOMIC DNA]</scope>
    <source>
        <strain evidence="2">201800272</strain>
    </source>
</reference>
<accession>A0ABY2M6K1</accession>
<gene>
    <name evidence="1" type="ORF">EHQ46_01100</name>
</gene>
<keyword evidence="2" id="KW-1185">Reference proteome</keyword>
<protein>
    <submittedName>
        <fullName evidence="1">DUF192 domain-containing protein</fullName>
    </submittedName>
</protein>
<comment type="caution">
    <text evidence="1">The sequence shown here is derived from an EMBL/GenBank/DDBJ whole genome shotgun (WGS) entry which is preliminary data.</text>
</comment>
<evidence type="ECO:0000313" key="2">
    <source>
        <dbReference type="Proteomes" id="UP000298200"/>
    </source>
</evidence>
<dbReference type="RefSeq" id="WP_135632814.1">
    <property type="nucleotide sequence ID" value="NZ_RQFU01000003.1"/>
</dbReference>
<proteinExistence type="predicted"/>
<dbReference type="PANTHER" id="PTHR37953">
    <property type="entry name" value="UPF0127 PROTEIN MJ1496"/>
    <property type="match status" value="1"/>
</dbReference>
<organism evidence="1 2">
    <name type="scientific">Leptospira yanagawae</name>
    <dbReference type="NCBI Taxonomy" id="293069"/>
    <lineage>
        <taxon>Bacteria</taxon>
        <taxon>Pseudomonadati</taxon>
        <taxon>Spirochaetota</taxon>
        <taxon>Spirochaetia</taxon>
        <taxon>Leptospirales</taxon>
        <taxon>Leptospiraceae</taxon>
        <taxon>Leptospira</taxon>
    </lineage>
</organism>
<name>A0ABY2M6K1_9LEPT</name>
<dbReference type="InterPro" id="IPR003795">
    <property type="entry name" value="DUF192"/>
</dbReference>
<dbReference type="EMBL" id="RQFU01000003">
    <property type="protein sequence ID" value="TGL25578.1"/>
    <property type="molecule type" value="Genomic_DNA"/>
</dbReference>
<sequence>MIITRFFLLLILFLGLVCKQAESFPSQTNTPEIIFGSVADRVLKLEIANTPSTRATGLMYRTKLGEDEGMLFVFPKPEYLNFWMKNTLIPLSIGYFSEDMRLLESFDMKPNQTEEVYNSRKPAMYALEVNQGWFAKHKIGKDAILTLEKKVYAKD</sequence>
<dbReference type="InterPro" id="IPR038695">
    <property type="entry name" value="Saro_0823-like_sf"/>
</dbReference>
<dbReference type="PANTHER" id="PTHR37953:SF1">
    <property type="entry name" value="UPF0127 PROTEIN MJ1496"/>
    <property type="match status" value="1"/>
</dbReference>